<evidence type="ECO:0000256" key="7">
    <source>
        <dbReference type="ARBA" id="ARBA00023136"/>
    </source>
</evidence>
<feature type="transmembrane region" description="Helical" evidence="8">
    <location>
        <begin position="94"/>
        <end position="112"/>
    </location>
</feature>
<evidence type="ECO:0000256" key="3">
    <source>
        <dbReference type="ARBA" id="ARBA00022448"/>
    </source>
</evidence>
<dbReference type="AlphaFoldDB" id="A0A915EQA4"/>
<feature type="transmembrane region" description="Helical" evidence="8">
    <location>
        <begin position="16"/>
        <end position="33"/>
    </location>
</feature>
<keyword evidence="4 8" id="KW-0812">Transmembrane</keyword>
<dbReference type="Proteomes" id="UP000887574">
    <property type="component" value="Unplaced"/>
</dbReference>
<keyword evidence="7 8" id="KW-0472">Membrane</keyword>
<feature type="transmembrane region" description="Helical" evidence="8">
    <location>
        <begin position="124"/>
        <end position="153"/>
    </location>
</feature>
<dbReference type="PANTHER" id="PTHR10778">
    <property type="entry name" value="SOLUTE CARRIER FAMILY 35 MEMBER B"/>
    <property type="match status" value="1"/>
</dbReference>
<evidence type="ECO:0000313" key="10">
    <source>
        <dbReference type="WBParaSite" id="jg7804"/>
    </source>
</evidence>
<comment type="subcellular location">
    <subcellularLocation>
        <location evidence="1">Endoplasmic reticulum membrane</location>
        <topology evidence="1">Multi-pass membrane protein</topology>
    </subcellularLocation>
</comment>
<proteinExistence type="inferred from homology"/>
<dbReference type="GO" id="GO:0000139">
    <property type="term" value="C:Golgi membrane"/>
    <property type="evidence" value="ECO:0007669"/>
    <property type="project" value="TreeGrafter"/>
</dbReference>
<evidence type="ECO:0000256" key="8">
    <source>
        <dbReference type="SAM" id="Phobius"/>
    </source>
</evidence>
<keyword evidence="6 8" id="KW-1133">Transmembrane helix</keyword>
<dbReference type="InterPro" id="IPR013657">
    <property type="entry name" value="SCL35B1-4/HUT1"/>
</dbReference>
<evidence type="ECO:0000256" key="6">
    <source>
        <dbReference type="ARBA" id="ARBA00022989"/>
    </source>
</evidence>
<dbReference type="PANTHER" id="PTHR10778:SF10">
    <property type="entry name" value="SOLUTE CARRIER FAMILY 35 MEMBER B1"/>
    <property type="match status" value="1"/>
</dbReference>
<protein>
    <submittedName>
        <fullName evidence="10">Uncharacterized protein</fullName>
    </submittedName>
</protein>
<reference evidence="10" key="1">
    <citation type="submission" date="2022-11" db="UniProtKB">
        <authorList>
            <consortium name="WormBaseParasite"/>
        </authorList>
    </citation>
    <scope>IDENTIFICATION</scope>
</reference>
<feature type="transmembrane region" description="Helical" evidence="8">
    <location>
        <begin position="53"/>
        <end position="73"/>
    </location>
</feature>
<evidence type="ECO:0000256" key="5">
    <source>
        <dbReference type="ARBA" id="ARBA00022824"/>
    </source>
</evidence>
<dbReference type="GO" id="GO:0005460">
    <property type="term" value="F:UDP-glucose transmembrane transporter activity"/>
    <property type="evidence" value="ECO:0007669"/>
    <property type="project" value="TreeGrafter"/>
</dbReference>
<sequence>MSTHHKAQQQTWRNRAINLLFCAGGIIVCYSAFSIYQEQITRKSYGEKNERFTYMQALVFIQCAINTVVALVAKSTGKTSLDNVPNSLYSMCSISYFLAMLFSNLALEWVNYPTQVLGKSCKPIPIMIFGVLFAIKGTRGGSTCMCFLLWWVWQSFYSRMIRKRTSRKVISLISGEESYFW</sequence>
<evidence type="ECO:0000256" key="4">
    <source>
        <dbReference type="ARBA" id="ARBA00022692"/>
    </source>
</evidence>
<keyword evidence="9" id="KW-1185">Reference proteome</keyword>
<accession>A0A915EQA4</accession>
<dbReference type="GO" id="GO:0005789">
    <property type="term" value="C:endoplasmic reticulum membrane"/>
    <property type="evidence" value="ECO:0007669"/>
    <property type="project" value="UniProtKB-SubCell"/>
</dbReference>
<keyword evidence="5" id="KW-0256">Endoplasmic reticulum</keyword>
<evidence type="ECO:0000313" key="9">
    <source>
        <dbReference type="Proteomes" id="UP000887574"/>
    </source>
</evidence>
<comment type="similarity">
    <text evidence="2">Belongs to the nucleotide-sugar transporter family. SLC35B subfamily.</text>
</comment>
<name>A0A915EQA4_9BILA</name>
<dbReference type="WBParaSite" id="jg7804">
    <property type="protein sequence ID" value="jg7804"/>
    <property type="gene ID" value="jg7804"/>
</dbReference>
<evidence type="ECO:0000256" key="2">
    <source>
        <dbReference type="ARBA" id="ARBA00010694"/>
    </source>
</evidence>
<organism evidence="9 10">
    <name type="scientific">Ditylenchus dipsaci</name>
    <dbReference type="NCBI Taxonomy" id="166011"/>
    <lineage>
        <taxon>Eukaryota</taxon>
        <taxon>Metazoa</taxon>
        <taxon>Ecdysozoa</taxon>
        <taxon>Nematoda</taxon>
        <taxon>Chromadorea</taxon>
        <taxon>Rhabditida</taxon>
        <taxon>Tylenchina</taxon>
        <taxon>Tylenchomorpha</taxon>
        <taxon>Sphaerularioidea</taxon>
        <taxon>Anguinidae</taxon>
        <taxon>Anguininae</taxon>
        <taxon>Ditylenchus</taxon>
    </lineage>
</organism>
<keyword evidence="3" id="KW-0813">Transport</keyword>
<dbReference type="GO" id="GO:0005459">
    <property type="term" value="F:UDP-galactose transmembrane transporter activity"/>
    <property type="evidence" value="ECO:0007669"/>
    <property type="project" value="TreeGrafter"/>
</dbReference>
<evidence type="ECO:0000256" key="1">
    <source>
        <dbReference type="ARBA" id="ARBA00004477"/>
    </source>
</evidence>
<dbReference type="Pfam" id="PF08449">
    <property type="entry name" value="UAA"/>
    <property type="match status" value="1"/>
</dbReference>